<dbReference type="GO" id="GO:0006167">
    <property type="term" value="P:AMP biosynthetic process"/>
    <property type="evidence" value="ECO:0007669"/>
    <property type="project" value="TreeGrafter"/>
</dbReference>
<feature type="binding site" evidence="3">
    <location>
        <position position="55"/>
    </location>
    <ligand>
        <name>Mg(2+)</name>
        <dbReference type="ChEBI" id="CHEBI:18420"/>
    </ligand>
</feature>
<dbReference type="PROSITE" id="PS51462">
    <property type="entry name" value="NUDIX"/>
    <property type="match status" value="1"/>
</dbReference>
<dbReference type="PRINTS" id="PR01404">
    <property type="entry name" value="NPPPHYDRLASE"/>
</dbReference>
<dbReference type="GO" id="GO:0046656">
    <property type="term" value="P:folic acid biosynthetic process"/>
    <property type="evidence" value="ECO:0007669"/>
    <property type="project" value="InterPro"/>
</dbReference>
<dbReference type="GO" id="GO:0004081">
    <property type="term" value="F:bis(5'-nucleosyl)-tetraphosphatase (asymmetrical) activity"/>
    <property type="evidence" value="ECO:0007669"/>
    <property type="project" value="TreeGrafter"/>
</dbReference>
<dbReference type="GO" id="GO:0008828">
    <property type="term" value="F:dATP diphosphatase activity"/>
    <property type="evidence" value="ECO:0007669"/>
    <property type="project" value="InterPro"/>
</dbReference>
<dbReference type="InterPro" id="IPR003564">
    <property type="entry name" value="DHNTPase"/>
</dbReference>
<keyword evidence="1 4" id="KW-0378">Hydrolase</keyword>
<comment type="caution">
    <text evidence="6">The sequence shown here is derived from an EMBL/GenBank/DDBJ whole genome shotgun (WGS) entry which is preliminary data.</text>
</comment>
<dbReference type="InterPro" id="IPR051325">
    <property type="entry name" value="Nudix_hydrolase_domain"/>
</dbReference>
<evidence type="ECO:0000256" key="4">
    <source>
        <dbReference type="RuleBase" id="RU003476"/>
    </source>
</evidence>
<dbReference type="SUPFAM" id="SSF55811">
    <property type="entry name" value="Nudix"/>
    <property type="match status" value="1"/>
</dbReference>
<dbReference type="PANTHER" id="PTHR21340">
    <property type="entry name" value="DIADENOSINE 5,5-P1,P4-TETRAPHOSPHATE PYROPHOSPHOHYDROLASE MUTT"/>
    <property type="match status" value="1"/>
</dbReference>
<dbReference type="NCBIfam" id="NF006961">
    <property type="entry name" value="PRK09438.1"/>
    <property type="match status" value="1"/>
</dbReference>
<dbReference type="Gene3D" id="3.90.79.10">
    <property type="entry name" value="Nucleoside Triphosphate Pyrophosphohydrolase"/>
    <property type="match status" value="1"/>
</dbReference>
<dbReference type="InterPro" id="IPR020476">
    <property type="entry name" value="Nudix_hydrolase"/>
</dbReference>
<feature type="binding site" evidence="2">
    <location>
        <position position="7"/>
    </location>
    <ligand>
        <name>substrate</name>
    </ligand>
</feature>
<feature type="binding site" evidence="3">
    <location>
        <position position="115"/>
    </location>
    <ligand>
        <name>Mg(2+)</name>
        <dbReference type="ChEBI" id="CHEBI:18420"/>
    </ligand>
</feature>
<evidence type="ECO:0000313" key="6">
    <source>
        <dbReference type="EMBL" id="NEX20549.1"/>
    </source>
</evidence>
<evidence type="ECO:0000313" key="7">
    <source>
        <dbReference type="Proteomes" id="UP000471640"/>
    </source>
</evidence>
<dbReference type="EC" id="3.6.1.67" evidence="6"/>
<protein>
    <submittedName>
        <fullName evidence="6">Dihydroneopterin triphosphate diphosphatase</fullName>
        <ecNumber evidence="6">3.6.1.67</ecNumber>
    </submittedName>
</protein>
<dbReference type="Pfam" id="PF00293">
    <property type="entry name" value="NUDIX"/>
    <property type="match status" value="1"/>
</dbReference>
<dbReference type="InterPro" id="IPR020084">
    <property type="entry name" value="NUDIX_hydrolase_CS"/>
</dbReference>
<keyword evidence="7" id="KW-1185">Reference proteome</keyword>
<keyword evidence="3" id="KW-0479">Metal-binding</keyword>
<keyword evidence="3" id="KW-0460">Magnesium</keyword>
<feature type="domain" description="Nudix hydrolase" evidence="5">
    <location>
        <begin position="7"/>
        <end position="144"/>
    </location>
</feature>
<dbReference type="EMBL" id="JAAIJR010000030">
    <property type="protein sequence ID" value="NEX20549.1"/>
    <property type="molecule type" value="Genomic_DNA"/>
</dbReference>
<gene>
    <name evidence="6" type="primary">nudB</name>
    <name evidence="6" type="ORF">G3480_09535</name>
</gene>
<accession>A0A6P1DRQ6</accession>
<dbReference type="AlphaFoldDB" id="A0A6P1DRQ6"/>
<dbReference type="PRINTS" id="PR00502">
    <property type="entry name" value="NUDIXFAMILY"/>
</dbReference>
<proteinExistence type="inferred from homology"/>
<dbReference type="GO" id="GO:0019177">
    <property type="term" value="F:dihydroneopterin triphosphate pyrophosphohydrolase activity"/>
    <property type="evidence" value="ECO:0007669"/>
    <property type="project" value="UniProtKB-EC"/>
</dbReference>
<dbReference type="PANTHER" id="PTHR21340:SF0">
    <property type="entry name" value="BIS(5'-NUCLEOSYL)-TETRAPHOSPHATASE [ASYMMETRICAL]"/>
    <property type="match status" value="1"/>
</dbReference>
<dbReference type="InterPro" id="IPR015797">
    <property type="entry name" value="NUDIX_hydrolase-like_dom_sf"/>
</dbReference>
<feature type="binding site" evidence="3">
    <location>
        <position position="59"/>
    </location>
    <ligand>
        <name>Mg(2+)</name>
        <dbReference type="ChEBI" id="CHEBI:18420"/>
    </ligand>
</feature>
<reference evidence="7" key="1">
    <citation type="journal article" date="2020" name="Microbiol. Resour. Announc.">
        <title>Draft Genome Sequences of Thiorhodococcus mannitoliphagus and Thiorhodococcus minor, Purple Sulfur Photosynthetic Bacteria in the Gammaproteobacterial Family Chromatiaceae.</title>
        <authorList>
            <person name="Aviles F.A."/>
            <person name="Meyer T.E."/>
            <person name="Kyndt J.A."/>
        </authorList>
    </citation>
    <scope>NUCLEOTIDE SEQUENCE [LARGE SCALE GENOMIC DNA]</scope>
    <source>
        <strain evidence="7">DSM 18266</strain>
    </source>
</reference>
<comment type="similarity">
    <text evidence="4">Belongs to the Nudix hydrolase family.</text>
</comment>
<organism evidence="6 7">
    <name type="scientific">Thiorhodococcus mannitoliphagus</name>
    <dbReference type="NCBI Taxonomy" id="329406"/>
    <lineage>
        <taxon>Bacteria</taxon>
        <taxon>Pseudomonadati</taxon>
        <taxon>Pseudomonadota</taxon>
        <taxon>Gammaproteobacteria</taxon>
        <taxon>Chromatiales</taxon>
        <taxon>Chromatiaceae</taxon>
        <taxon>Thiorhodococcus</taxon>
    </lineage>
</organism>
<dbReference type="CDD" id="cd04664">
    <property type="entry name" value="NUDIX_DHNTPase_like"/>
    <property type="match status" value="1"/>
</dbReference>
<evidence type="ECO:0000256" key="2">
    <source>
        <dbReference type="PIRSR" id="PIRSR603564-1"/>
    </source>
</evidence>
<dbReference type="InterPro" id="IPR000086">
    <property type="entry name" value="NUDIX_hydrolase_dom"/>
</dbReference>
<name>A0A6P1DRQ6_9GAMM</name>
<comment type="cofactor">
    <cofactor evidence="3">
        <name>Mg(2+)</name>
        <dbReference type="ChEBI" id="CHEBI:18420"/>
    </cofactor>
    <text evidence="3">Binds 1 Mg(2+) ion per subunit.</text>
</comment>
<dbReference type="GO" id="GO:0046872">
    <property type="term" value="F:metal ion binding"/>
    <property type="evidence" value="ECO:0007669"/>
    <property type="project" value="UniProtKB-KW"/>
</dbReference>
<feature type="binding site" evidence="2">
    <location>
        <position position="133"/>
    </location>
    <ligand>
        <name>substrate</name>
    </ligand>
</feature>
<reference evidence="6 7" key="2">
    <citation type="submission" date="2020-02" db="EMBL/GenBank/DDBJ databases">
        <title>Genome sequences of Thiorhodococcus mannitoliphagus and Thiorhodococcus minor, purple sulfur photosynthetic bacteria in the gammaproteobacterial family, Chromatiaceae.</title>
        <authorList>
            <person name="Aviles F.A."/>
            <person name="Meyer T.E."/>
            <person name="Kyndt J.A."/>
        </authorList>
    </citation>
    <scope>NUCLEOTIDE SEQUENCE [LARGE SCALE GENOMIC DNA]</scope>
    <source>
        <strain evidence="6 7">DSM 18266</strain>
    </source>
</reference>
<dbReference type="PROSITE" id="PS00893">
    <property type="entry name" value="NUDIX_BOX"/>
    <property type="match status" value="1"/>
</dbReference>
<evidence type="ECO:0000256" key="3">
    <source>
        <dbReference type="PIRSR" id="PIRSR603564-2"/>
    </source>
</evidence>
<evidence type="ECO:0000259" key="5">
    <source>
        <dbReference type="PROSITE" id="PS51462"/>
    </source>
</evidence>
<sequence>MSKGELKRPQSVLVVVCTRQGEFLLMQRTRPKGFWQSVTGSLDPGETPRLAAAREVFEETGIRAGGGLIDLHQSVLFPIIPAWRRRYALNVCFNREYWFALVLDSRRHVRLSQREHLTSRWLSAPEAVELTGSWTNRDAIQRVACVLDPMGGCGTTGQGGRSIRRTSRVIDSRFRRALSKT</sequence>
<dbReference type="GO" id="GO:0006754">
    <property type="term" value="P:ATP biosynthetic process"/>
    <property type="evidence" value="ECO:0007669"/>
    <property type="project" value="TreeGrafter"/>
</dbReference>
<dbReference type="Proteomes" id="UP000471640">
    <property type="component" value="Unassembled WGS sequence"/>
</dbReference>
<feature type="binding site" evidence="2">
    <location>
        <position position="39"/>
    </location>
    <ligand>
        <name>substrate</name>
    </ligand>
</feature>
<feature type="binding site" evidence="2">
    <location>
        <position position="28"/>
    </location>
    <ligand>
        <name>substrate</name>
    </ligand>
</feature>
<evidence type="ECO:0000256" key="1">
    <source>
        <dbReference type="ARBA" id="ARBA00022801"/>
    </source>
</evidence>